<name>A0ABZ1CNX5_9TREE</name>
<evidence type="ECO:0000313" key="3">
    <source>
        <dbReference type="Proteomes" id="UP001329825"/>
    </source>
</evidence>
<dbReference type="InterPro" id="IPR039258">
    <property type="entry name" value="ZNF511"/>
</dbReference>
<dbReference type="PANTHER" id="PTHR21354:SF0">
    <property type="entry name" value="ZINC FINGER PROTEIN 511"/>
    <property type="match status" value="1"/>
</dbReference>
<protein>
    <recommendedName>
        <fullName evidence="4">C2H2-type domain-containing protein</fullName>
    </recommendedName>
</protein>
<dbReference type="Proteomes" id="UP001329825">
    <property type="component" value="Chromosome 1"/>
</dbReference>
<evidence type="ECO:0008006" key="4">
    <source>
        <dbReference type="Google" id="ProtNLM"/>
    </source>
</evidence>
<gene>
    <name evidence="2" type="ORF">IL334_000350</name>
</gene>
<evidence type="ECO:0000256" key="1">
    <source>
        <dbReference type="SAM" id="MobiDB-lite"/>
    </source>
</evidence>
<feature type="compositionally biased region" description="Low complexity" evidence="1">
    <location>
        <begin position="12"/>
        <end position="27"/>
    </location>
</feature>
<proteinExistence type="predicted"/>
<dbReference type="PANTHER" id="PTHR21354">
    <property type="entry name" value="ZINC FINGER PROTEIN 511"/>
    <property type="match status" value="1"/>
</dbReference>
<reference evidence="2 3" key="1">
    <citation type="submission" date="2024-01" db="EMBL/GenBank/DDBJ databases">
        <title>Comparative genomics of Cryptococcus and Kwoniella reveals pathogenesis evolution and contrasting modes of karyotype evolution via chromosome fusion or intercentromeric recombination.</title>
        <authorList>
            <person name="Coelho M.A."/>
            <person name="David-Palma M."/>
            <person name="Shea T."/>
            <person name="Bowers K."/>
            <person name="McGinley-Smith S."/>
            <person name="Mohammad A.W."/>
            <person name="Gnirke A."/>
            <person name="Yurkov A.M."/>
            <person name="Nowrousian M."/>
            <person name="Sun S."/>
            <person name="Cuomo C.A."/>
            <person name="Heitman J."/>
        </authorList>
    </citation>
    <scope>NUCLEOTIDE SEQUENCE [LARGE SCALE GENOMIC DNA]</scope>
    <source>
        <strain evidence="2">CBS 11374</strain>
    </source>
</reference>
<organism evidence="2 3">
    <name type="scientific">Kwoniella shivajii</name>
    <dbReference type="NCBI Taxonomy" id="564305"/>
    <lineage>
        <taxon>Eukaryota</taxon>
        <taxon>Fungi</taxon>
        <taxon>Dikarya</taxon>
        <taxon>Basidiomycota</taxon>
        <taxon>Agaricomycotina</taxon>
        <taxon>Tremellomycetes</taxon>
        <taxon>Tremellales</taxon>
        <taxon>Cryptococcaceae</taxon>
        <taxon>Kwoniella</taxon>
    </lineage>
</organism>
<evidence type="ECO:0000313" key="2">
    <source>
        <dbReference type="EMBL" id="WRT63445.1"/>
    </source>
</evidence>
<sequence length="311" mass="35197">MNTNNRMKRSRSLSSSSTEGSSSSFRSPSPPPKYHRAPSSPTTKPFLCVLPPTCSQTGSSTSYSNQVELDRHQDIYHKWICRIPIRDRAIEVSHIAKGKEKETLDLDSDLDLSKTVTVPESFSGGRIKDGKRWKECLKAFPDERLYNLHQAEVHDPIIRAKKENGQKTFQCFLPPTQCGKVFLDPKKRRRHLIDKHKYPPEYFFSITNHGINKLVSEDGLAMSLIRPRRDPVSSRGNSTPLEPETPLPADIHRLDKGSDPSSNPRADIDMDDIISRMGQMESSLAFVPRGVRKATKTKEKEMIVEVESVTK</sequence>
<keyword evidence="3" id="KW-1185">Reference proteome</keyword>
<feature type="region of interest" description="Disordered" evidence="1">
    <location>
        <begin position="1"/>
        <end position="42"/>
    </location>
</feature>
<dbReference type="RefSeq" id="XP_062788185.1">
    <property type="nucleotide sequence ID" value="XM_062932134.1"/>
</dbReference>
<feature type="compositionally biased region" description="Basic residues" evidence="1">
    <location>
        <begin position="1"/>
        <end position="11"/>
    </location>
</feature>
<feature type="region of interest" description="Disordered" evidence="1">
    <location>
        <begin position="226"/>
        <end position="267"/>
    </location>
</feature>
<dbReference type="GeneID" id="87952481"/>
<accession>A0ABZ1CNX5</accession>
<dbReference type="EMBL" id="CP141881">
    <property type="protein sequence ID" value="WRT63445.1"/>
    <property type="molecule type" value="Genomic_DNA"/>
</dbReference>